<dbReference type="AlphaFoldDB" id="A0A7G2CQ73"/>
<gene>
    <name evidence="2" type="ORF">ADEAN_000821500</name>
</gene>
<sequence>MNLNGYKYIGETAANLQGAEKSMQENFELPLTIIELVRIRCSQLNGCHVCSETHIGVARRNGESDERLMYLPVWREAPESLYTCQERAALDWAEAVTMLNSNGGISKHVAEHVQQHFSPRQLSELTLSISTINMWNRQTMAFGKLQKYFP</sequence>
<accession>A0A7G2CQ73</accession>
<evidence type="ECO:0000313" key="2">
    <source>
        <dbReference type="EMBL" id="CAD2220693.1"/>
    </source>
</evidence>
<dbReference type="PANTHER" id="PTHR34846:SF10">
    <property type="entry name" value="CYTOPLASMIC PROTEIN"/>
    <property type="match status" value="1"/>
</dbReference>
<protein>
    <submittedName>
        <fullName evidence="2">Carboxymuconolactone decarboxylase family, putative</fullName>
    </submittedName>
</protein>
<evidence type="ECO:0000313" key="3">
    <source>
        <dbReference type="Proteomes" id="UP000515908"/>
    </source>
</evidence>
<dbReference type="VEuPathDB" id="TriTrypDB:ADEAN_000821500"/>
<organism evidence="2 3">
    <name type="scientific">Angomonas deanei</name>
    <dbReference type="NCBI Taxonomy" id="59799"/>
    <lineage>
        <taxon>Eukaryota</taxon>
        <taxon>Discoba</taxon>
        <taxon>Euglenozoa</taxon>
        <taxon>Kinetoplastea</taxon>
        <taxon>Metakinetoplastina</taxon>
        <taxon>Trypanosomatida</taxon>
        <taxon>Trypanosomatidae</taxon>
        <taxon>Strigomonadinae</taxon>
        <taxon>Angomonas</taxon>
    </lineage>
</organism>
<dbReference type="InterPro" id="IPR029032">
    <property type="entry name" value="AhpD-like"/>
</dbReference>
<dbReference type="Proteomes" id="UP000515908">
    <property type="component" value="Chromosome 18"/>
</dbReference>
<feature type="domain" description="Carboxymuconolactone decarboxylase-like" evidence="1">
    <location>
        <begin position="24"/>
        <end position="95"/>
    </location>
</feature>
<dbReference type="SUPFAM" id="SSF69118">
    <property type="entry name" value="AhpD-like"/>
    <property type="match status" value="1"/>
</dbReference>
<evidence type="ECO:0000259" key="1">
    <source>
        <dbReference type="Pfam" id="PF02627"/>
    </source>
</evidence>
<reference evidence="2 3" key="1">
    <citation type="submission" date="2020-08" db="EMBL/GenBank/DDBJ databases">
        <authorList>
            <person name="Newling K."/>
            <person name="Davey J."/>
            <person name="Forrester S."/>
        </authorList>
    </citation>
    <scope>NUCLEOTIDE SEQUENCE [LARGE SCALE GENOMIC DNA]</scope>
    <source>
        <strain evidence="3">Crithidia deanei Carvalho (ATCC PRA-265)</strain>
    </source>
</reference>
<dbReference type="EMBL" id="LR877162">
    <property type="protein sequence ID" value="CAD2220693.1"/>
    <property type="molecule type" value="Genomic_DNA"/>
</dbReference>
<dbReference type="PANTHER" id="PTHR34846">
    <property type="entry name" value="4-CARBOXYMUCONOLACTONE DECARBOXYLASE FAMILY PROTEIN (AFU_ORTHOLOGUE AFUA_6G11590)"/>
    <property type="match status" value="1"/>
</dbReference>
<dbReference type="GO" id="GO:0051920">
    <property type="term" value="F:peroxiredoxin activity"/>
    <property type="evidence" value="ECO:0007669"/>
    <property type="project" value="InterPro"/>
</dbReference>
<name>A0A7G2CQ73_9TRYP</name>
<dbReference type="Pfam" id="PF02627">
    <property type="entry name" value="CMD"/>
    <property type="match status" value="1"/>
</dbReference>
<keyword evidence="3" id="KW-1185">Reference proteome</keyword>
<dbReference type="InterPro" id="IPR004675">
    <property type="entry name" value="AhpD_core"/>
</dbReference>
<proteinExistence type="predicted"/>
<dbReference type="Gene3D" id="1.20.1290.10">
    <property type="entry name" value="AhpD-like"/>
    <property type="match status" value="1"/>
</dbReference>
<dbReference type="NCBIfam" id="TIGR00778">
    <property type="entry name" value="ahpD_dom"/>
    <property type="match status" value="1"/>
</dbReference>
<dbReference type="OrthoDB" id="9998495at2759"/>
<dbReference type="InterPro" id="IPR003779">
    <property type="entry name" value="CMD-like"/>
</dbReference>